<evidence type="ECO:0000313" key="3">
    <source>
        <dbReference type="Proteomes" id="UP000308365"/>
    </source>
</evidence>
<organism evidence="2 3">
    <name type="scientific">Monodon monoceros</name>
    <name type="common">Narwhal</name>
    <name type="synonym">Ceratodon monodon</name>
    <dbReference type="NCBI Taxonomy" id="40151"/>
    <lineage>
        <taxon>Eukaryota</taxon>
        <taxon>Metazoa</taxon>
        <taxon>Chordata</taxon>
        <taxon>Craniata</taxon>
        <taxon>Vertebrata</taxon>
        <taxon>Euteleostomi</taxon>
        <taxon>Mammalia</taxon>
        <taxon>Eutheria</taxon>
        <taxon>Laurasiatheria</taxon>
        <taxon>Artiodactyla</taxon>
        <taxon>Whippomorpha</taxon>
        <taxon>Cetacea</taxon>
        <taxon>Odontoceti</taxon>
        <taxon>Monodontidae</taxon>
        <taxon>Monodon</taxon>
    </lineage>
</organism>
<protein>
    <submittedName>
        <fullName evidence="2">Uncharacterized protein</fullName>
    </submittedName>
</protein>
<accession>A0A4U1ECE2</accession>
<sequence length="74" mass="7734">MTVADAKYATESTAIPMDSRKKAWAAVTVGGGPRPGRPSTTPDGVLRFWRFPPPAPPPSRKASGKSGPTPCAQN</sequence>
<comment type="caution">
    <text evidence="2">The sequence shown here is derived from an EMBL/GenBank/DDBJ whole genome shotgun (WGS) entry which is preliminary data.</text>
</comment>
<evidence type="ECO:0000313" key="2">
    <source>
        <dbReference type="EMBL" id="TKC33513.1"/>
    </source>
</evidence>
<reference evidence="3" key="1">
    <citation type="journal article" date="2019" name="IScience">
        <title>Narwhal Genome Reveals Long-Term Low Genetic Diversity despite Current Large Abundance Size.</title>
        <authorList>
            <person name="Westbury M.V."/>
            <person name="Petersen B."/>
            <person name="Garde E."/>
            <person name="Heide-Jorgensen M.P."/>
            <person name="Lorenzen E.D."/>
        </authorList>
    </citation>
    <scope>NUCLEOTIDE SEQUENCE [LARGE SCALE GENOMIC DNA]</scope>
</reference>
<feature type="region of interest" description="Disordered" evidence="1">
    <location>
        <begin position="50"/>
        <end position="74"/>
    </location>
</feature>
<dbReference type="AlphaFoldDB" id="A0A4U1ECE2"/>
<proteinExistence type="predicted"/>
<dbReference type="EMBL" id="RWIC01002914">
    <property type="protein sequence ID" value="TKC33513.1"/>
    <property type="molecule type" value="Genomic_DNA"/>
</dbReference>
<name>A0A4U1ECE2_MONMO</name>
<evidence type="ECO:0000256" key="1">
    <source>
        <dbReference type="SAM" id="MobiDB-lite"/>
    </source>
</evidence>
<dbReference type="Proteomes" id="UP000308365">
    <property type="component" value="Unassembled WGS sequence"/>
</dbReference>
<gene>
    <name evidence="2" type="ORF">EI555_017406</name>
</gene>